<feature type="transmembrane region" description="Helical" evidence="1">
    <location>
        <begin position="74"/>
        <end position="101"/>
    </location>
</feature>
<accession>G2ZAQ8</accession>
<keyword evidence="1" id="KW-0812">Transmembrane</keyword>
<evidence type="ECO:0000313" key="2">
    <source>
        <dbReference type="EMBL" id="CBW84815.1"/>
    </source>
</evidence>
<proteinExistence type="predicted"/>
<feature type="transmembrane region" description="Helical" evidence="1">
    <location>
        <begin position="6"/>
        <end position="28"/>
    </location>
</feature>
<evidence type="ECO:0000313" key="3">
    <source>
        <dbReference type="Proteomes" id="UP000001286"/>
    </source>
</evidence>
<keyword evidence="1" id="KW-1133">Transmembrane helix</keyword>
<dbReference type="AlphaFoldDB" id="G2ZAQ8"/>
<name>G2ZAQ8_LISIP</name>
<dbReference type="EMBL" id="FR687253">
    <property type="protein sequence ID" value="CBW84815.1"/>
    <property type="molecule type" value="Genomic_DNA"/>
</dbReference>
<dbReference type="OrthoDB" id="122883at2"/>
<dbReference type="Proteomes" id="UP000001286">
    <property type="component" value="Chromosome"/>
</dbReference>
<organism evidence="2 3">
    <name type="scientific">Listeria ivanovii (strain ATCC BAA-678 / PAM 55)</name>
    <dbReference type="NCBI Taxonomy" id="881621"/>
    <lineage>
        <taxon>Bacteria</taxon>
        <taxon>Bacillati</taxon>
        <taxon>Bacillota</taxon>
        <taxon>Bacilli</taxon>
        <taxon>Bacillales</taxon>
        <taxon>Listeriaceae</taxon>
        <taxon>Listeria</taxon>
    </lineage>
</organism>
<protein>
    <submittedName>
        <fullName evidence="2">Uncharacterized protein</fullName>
    </submittedName>
</protein>
<evidence type="ECO:0000256" key="1">
    <source>
        <dbReference type="SAM" id="Phobius"/>
    </source>
</evidence>
<feature type="transmembrane region" description="Helical" evidence="1">
    <location>
        <begin position="40"/>
        <end position="62"/>
    </location>
</feature>
<dbReference type="RefSeq" id="WP_014091870.1">
    <property type="nucleotide sequence ID" value="NC_016011.1"/>
</dbReference>
<gene>
    <name evidence="2" type="ordered locus">LIV_0338</name>
</gene>
<dbReference type="HOGENOM" id="CLU_154513_0_0_9"/>
<dbReference type="KEGG" id="liv:LIV_0338"/>
<reference evidence="2 3" key="1">
    <citation type="journal article" date="2011" name="J. Bacteriol.">
        <title>Complete genome sequence of the animal pathogen Listeria ivanovii, which provides insights into host specificities and evolution of the genus Listeria.</title>
        <authorList>
            <person name="Buchrieser C."/>
            <person name="Rusniok C."/>
            <person name="Garrido P."/>
            <person name="Hain T."/>
            <person name="Scortti M."/>
            <person name="Lampidis R."/>
            <person name="Karst U."/>
            <person name="Chakraborty T."/>
            <person name="Cossart P."/>
            <person name="Kreft J."/>
            <person name="Vazquez-Boland J.A."/>
            <person name="Goebel W."/>
            <person name="Glaser P."/>
        </authorList>
    </citation>
    <scope>NUCLEOTIDE SEQUENCE [LARGE SCALE GENOMIC DNA]</scope>
    <source>
        <strain evidence="3">ATCC BAA-678 / PAM 55</strain>
    </source>
</reference>
<sequence length="139" mass="15647">MGVAVLFPIFLIFATILGLAAKALLAIWVYKDAEQRGMNAILWCILMVFVNVFIILVIYLIIRRKGEVMKSNLGLLISGIGVAVVNTMIVIICLVGFIFFVANDGGMHNMMDGHNYDDGYNYDDSYDYDYDTDSWNDEL</sequence>
<dbReference type="eggNOG" id="ENOG502ZACM">
    <property type="taxonomic scope" value="Bacteria"/>
</dbReference>
<keyword evidence="1" id="KW-0472">Membrane</keyword>